<dbReference type="Gene3D" id="3.30.2090.10">
    <property type="entry name" value="Multidrug efflux transporter AcrB TolC docking domain, DN and DC subdomains"/>
    <property type="match status" value="1"/>
</dbReference>
<sequence length="219" mass="23602">MSRDGERVDVLRMARLAGAHALTGTDPDLALVDVQNRLRQIEPRLPRQVVQQGIGVFKAANTFLMLVALTSTDGTRDSAQLSDYLSRYVLRELKRAPGVGSAQLWDADEALRIWLDPMKLREYELGVDDVIAGVAAQNAAVTAGAIGDAPFTAGQQLTASVIVKGQLASPAEFGQIVLKSKPDGSVVRLADVARVELGRDGRHPARAICTHAARRCARR</sequence>
<dbReference type="SUPFAM" id="SSF82693">
    <property type="entry name" value="Multidrug efflux transporter AcrB pore domain, PN1, PN2, PC1 and PC2 subdomains"/>
    <property type="match status" value="2"/>
</dbReference>
<evidence type="ECO:0000313" key="2">
    <source>
        <dbReference type="Proteomes" id="UP000062519"/>
    </source>
</evidence>
<dbReference type="InterPro" id="IPR001036">
    <property type="entry name" value="Acrflvin-R"/>
</dbReference>
<dbReference type="Pfam" id="PF00873">
    <property type="entry name" value="ACR_tran"/>
    <property type="match status" value="1"/>
</dbReference>
<accession>A0A1B4FPP8</accession>
<protein>
    <submittedName>
        <fullName evidence="1">Uncharacterized protein</fullName>
    </submittedName>
</protein>
<organism evidence="1 2">
    <name type="scientific">Burkholderia mayonis</name>
    <dbReference type="NCBI Taxonomy" id="1385591"/>
    <lineage>
        <taxon>Bacteria</taxon>
        <taxon>Pseudomonadati</taxon>
        <taxon>Pseudomonadota</taxon>
        <taxon>Betaproteobacteria</taxon>
        <taxon>Burkholderiales</taxon>
        <taxon>Burkholderiaceae</taxon>
        <taxon>Burkholderia</taxon>
        <taxon>pseudomallei group</taxon>
    </lineage>
</organism>
<gene>
    <name evidence="1" type="ORF">WS70_28520</name>
</gene>
<dbReference type="AlphaFoldDB" id="A0A1B4FPP8"/>
<dbReference type="GO" id="GO:0042910">
    <property type="term" value="F:xenobiotic transmembrane transporter activity"/>
    <property type="evidence" value="ECO:0007669"/>
    <property type="project" value="TreeGrafter"/>
</dbReference>
<dbReference type="PANTHER" id="PTHR32063">
    <property type="match status" value="1"/>
</dbReference>
<proteinExistence type="predicted"/>
<reference evidence="1 2" key="1">
    <citation type="submission" date="2015-12" db="EMBL/GenBank/DDBJ databases">
        <title>Diversity of Burkholderia near neighbor genomes.</title>
        <authorList>
            <person name="Sahl J."/>
            <person name="Wagner D."/>
            <person name="Keim P."/>
        </authorList>
    </citation>
    <scope>NUCLEOTIDE SEQUENCE [LARGE SCALE GENOMIC DNA]</scope>
    <source>
        <strain evidence="1 2">BDU6</strain>
    </source>
</reference>
<dbReference type="Gene3D" id="3.30.70.1430">
    <property type="entry name" value="Multidrug efflux transporter AcrB pore domain"/>
    <property type="match status" value="1"/>
</dbReference>
<dbReference type="GO" id="GO:0005886">
    <property type="term" value="C:plasma membrane"/>
    <property type="evidence" value="ECO:0007669"/>
    <property type="project" value="TreeGrafter"/>
</dbReference>
<evidence type="ECO:0000313" key="1">
    <source>
        <dbReference type="EMBL" id="AOJ05599.1"/>
    </source>
</evidence>
<dbReference type="SUPFAM" id="SSF82714">
    <property type="entry name" value="Multidrug efflux transporter AcrB TolC docking domain, DN and DC subdomains"/>
    <property type="match status" value="1"/>
</dbReference>
<dbReference type="EMBL" id="CP013387">
    <property type="protein sequence ID" value="AOJ05599.1"/>
    <property type="molecule type" value="Genomic_DNA"/>
</dbReference>
<name>A0A1B4FPP8_9BURK</name>
<dbReference type="Proteomes" id="UP000062519">
    <property type="component" value="Chromosome 2"/>
</dbReference>
<keyword evidence="2" id="KW-1185">Reference proteome</keyword>
<dbReference type="PANTHER" id="PTHR32063:SF10">
    <property type="entry name" value="EFFLUX PUMP MEMBRANE TRANSPORTER"/>
    <property type="match status" value="1"/>
</dbReference>
<dbReference type="InterPro" id="IPR027463">
    <property type="entry name" value="AcrB_DN_DC_subdom"/>
</dbReference>
<dbReference type="KEGG" id="buu:WS70_28520"/>
<dbReference type="Gene3D" id="3.30.70.1320">
    <property type="entry name" value="Multidrug efflux transporter AcrB pore domain like"/>
    <property type="match status" value="1"/>
</dbReference>